<dbReference type="Pfam" id="PF24494">
    <property type="entry name" value="DUF7587"/>
    <property type="match status" value="1"/>
</dbReference>
<reference evidence="3" key="2">
    <citation type="submission" date="2020-04" db="EMBL/GenBank/DDBJ databases">
        <authorList>
            <consortium name="NCBI Genome Project"/>
        </authorList>
    </citation>
    <scope>NUCLEOTIDE SEQUENCE</scope>
    <source>
        <strain evidence="3">CBS 342.82</strain>
    </source>
</reference>
<feature type="domain" description="DUF7587" evidence="1">
    <location>
        <begin position="65"/>
        <end position="182"/>
    </location>
</feature>
<sequence length="353" mass="40706">MDDPEVAIHRLQETPEERAERFRNNLQELWTEFWYDLVNLLPELPTLFCSSSISDSPSHDPPKFPTYLFRVYDEKSRGINNESIFASGASQNTRPIDRQDLLSVEGSGPAEELARHLSYDRSRPTNLISWTSSLLCAIQCARWRWGYLGSIPERIFICMVDTRKFSQDQFRRDEWLVAHLQEQAEGPKTFENFFKHRRDGFDNGEYLSQGVMFHKGRSCIMSLKDLFDSGLCDLYPAFRGPSIKWALVVRMLRDHGKLPSALTAGHVATALRIAEACFRPFQQLDAVIIILTMCERSSVHVSPSTWTPLEVDRCYAVLEVLYSGDRWLALRRDNALRSDKLIDFLEAQKMMGK</sequence>
<evidence type="ECO:0000313" key="2">
    <source>
        <dbReference type="Proteomes" id="UP000504637"/>
    </source>
</evidence>
<evidence type="ECO:0000313" key="3">
    <source>
        <dbReference type="RefSeq" id="XP_033455100.1"/>
    </source>
</evidence>
<organism evidence="3">
    <name type="scientific">Dissoconium aciculare CBS 342.82</name>
    <dbReference type="NCBI Taxonomy" id="1314786"/>
    <lineage>
        <taxon>Eukaryota</taxon>
        <taxon>Fungi</taxon>
        <taxon>Dikarya</taxon>
        <taxon>Ascomycota</taxon>
        <taxon>Pezizomycotina</taxon>
        <taxon>Dothideomycetes</taxon>
        <taxon>Dothideomycetidae</taxon>
        <taxon>Mycosphaerellales</taxon>
        <taxon>Dissoconiaceae</taxon>
        <taxon>Dissoconium</taxon>
    </lineage>
</organism>
<dbReference type="OrthoDB" id="4152607at2759"/>
<accession>A0A6J3LS02</accession>
<dbReference type="Proteomes" id="UP000504637">
    <property type="component" value="Unplaced"/>
</dbReference>
<dbReference type="InterPro" id="IPR056009">
    <property type="entry name" value="DUF7587"/>
</dbReference>
<dbReference type="RefSeq" id="XP_033455100.1">
    <property type="nucleotide sequence ID" value="XM_033602049.1"/>
</dbReference>
<keyword evidence="2" id="KW-1185">Reference proteome</keyword>
<protein>
    <recommendedName>
        <fullName evidence="1">DUF7587 domain-containing protein</fullName>
    </recommendedName>
</protein>
<gene>
    <name evidence="3" type="ORF">K489DRAFT_328331</name>
</gene>
<dbReference type="GeneID" id="54359849"/>
<reference evidence="3" key="3">
    <citation type="submission" date="2025-08" db="UniProtKB">
        <authorList>
            <consortium name="RefSeq"/>
        </authorList>
    </citation>
    <scope>IDENTIFICATION</scope>
    <source>
        <strain evidence="3">CBS 342.82</strain>
    </source>
</reference>
<dbReference type="AlphaFoldDB" id="A0A6J3LS02"/>
<reference evidence="3" key="1">
    <citation type="submission" date="2020-01" db="EMBL/GenBank/DDBJ databases">
        <authorList>
            <consortium name="DOE Joint Genome Institute"/>
            <person name="Haridas S."/>
            <person name="Albert R."/>
            <person name="Binder M."/>
            <person name="Bloem J."/>
            <person name="Labutti K."/>
            <person name="Salamov A."/>
            <person name="Andreopoulos B."/>
            <person name="Baker S.E."/>
            <person name="Barry K."/>
            <person name="Bills G."/>
            <person name="Bluhm B.H."/>
            <person name="Cannon C."/>
            <person name="Castanera R."/>
            <person name="Culley D.E."/>
            <person name="Daum C."/>
            <person name="Ezra D."/>
            <person name="Gonzalez J.B."/>
            <person name="Henrissat B."/>
            <person name="Kuo A."/>
            <person name="Liang C."/>
            <person name="Lipzen A."/>
            <person name="Lutzoni F."/>
            <person name="Magnuson J."/>
            <person name="Mondo S."/>
            <person name="Nolan M."/>
            <person name="Ohm R."/>
            <person name="Pangilinan J."/>
            <person name="Park H.-J."/>
            <person name="Ramirez L."/>
            <person name="Alfaro M."/>
            <person name="Sun H."/>
            <person name="Tritt A."/>
            <person name="Yoshinaga Y."/>
            <person name="Zwiers L.-H."/>
            <person name="Turgeon B.G."/>
            <person name="Goodwin S.B."/>
            <person name="Spatafora J.W."/>
            <person name="Crous P.W."/>
            <person name="Grigoriev I.V."/>
        </authorList>
    </citation>
    <scope>NUCLEOTIDE SEQUENCE</scope>
    <source>
        <strain evidence="3">CBS 342.82</strain>
    </source>
</reference>
<evidence type="ECO:0000259" key="1">
    <source>
        <dbReference type="Pfam" id="PF24494"/>
    </source>
</evidence>
<proteinExistence type="predicted"/>
<name>A0A6J3LS02_9PEZI</name>